<dbReference type="PANTHER" id="PTHR33375">
    <property type="entry name" value="CHROMOSOME-PARTITIONING PROTEIN PARB-RELATED"/>
    <property type="match status" value="1"/>
</dbReference>
<gene>
    <name evidence="4" type="ORF">CP97_05065</name>
</gene>
<dbReference type="GO" id="GO:0005694">
    <property type="term" value="C:chromosome"/>
    <property type="evidence" value="ECO:0007669"/>
    <property type="project" value="TreeGrafter"/>
</dbReference>
<dbReference type="KEGG" id="ery:CP97_05065"/>
<dbReference type="Proteomes" id="UP000059113">
    <property type="component" value="Chromosome"/>
</dbReference>
<dbReference type="AlphaFoldDB" id="A0A0H4VEJ7"/>
<feature type="compositionally biased region" description="Acidic residues" evidence="2">
    <location>
        <begin position="655"/>
        <end position="664"/>
    </location>
</feature>
<dbReference type="Gene3D" id="3.90.1530.30">
    <property type="match status" value="1"/>
</dbReference>
<feature type="domain" description="ParB-like N-terminal" evidence="3">
    <location>
        <begin position="3"/>
        <end position="100"/>
    </location>
</feature>
<dbReference type="SUPFAM" id="SSF110849">
    <property type="entry name" value="ParB/Sulfiredoxin"/>
    <property type="match status" value="1"/>
</dbReference>
<dbReference type="EMBL" id="CP011310">
    <property type="protein sequence ID" value="AKQ41524.1"/>
    <property type="molecule type" value="Genomic_DNA"/>
</dbReference>
<reference evidence="4 5" key="1">
    <citation type="journal article" date="2015" name="Int. J. Syst. Evol. Microbiol.">
        <title>Erythrobacter atlanticus sp. nov., a bacterium from ocean sediment able to degrade polycyclic aromatic hydrocarbons.</title>
        <authorList>
            <person name="Zhuang L."/>
            <person name="Liu Y."/>
            <person name="Wang L."/>
            <person name="Wang W."/>
            <person name="Shao Z."/>
        </authorList>
    </citation>
    <scope>NUCLEOTIDE SEQUENCE [LARGE SCALE GENOMIC DNA]</scope>
    <source>
        <strain evidence="5">s21-N3</strain>
    </source>
</reference>
<organism evidence="4 5">
    <name type="scientific">Aurantiacibacter atlanticus</name>
    <dbReference type="NCBI Taxonomy" id="1648404"/>
    <lineage>
        <taxon>Bacteria</taxon>
        <taxon>Pseudomonadati</taxon>
        <taxon>Pseudomonadota</taxon>
        <taxon>Alphaproteobacteria</taxon>
        <taxon>Sphingomonadales</taxon>
        <taxon>Erythrobacteraceae</taxon>
        <taxon>Aurantiacibacter</taxon>
    </lineage>
</organism>
<dbReference type="CDD" id="cd16406">
    <property type="entry name" value="ParB_N_like"/>
    <property type="match status" value="1"/>
</dbReference>
<feature type="compositionally biased region" description="Acidic residues" evidence="2">
    <location>
        <begin position="633"/>
        <end position="642"/>
    </location>
</feature>
<proteinExistence type="inferred from homology"/>
<dbReference type="PANTHER" id="PTHR33375:SF7">
    <property type="entry name" value="CHROMOSOME 2-PARTITIONING PROTEIN PARB-RELATED"/>
    <property type="match status" value="1"/>
</dbReference>
<dbReference type="OrthoDB" id="9813122at2"/>
<evidence type="ECO:0000313" key="5">
    <source>
        <dbReference type="Proteomes" id="UP000059113"/>
    </source>
</evidence>
<dbReference type="InterPro" id="IPR050336">
    <property type="entry name" value="Chromosome_partition/occlusion"/>
</dbReference>
<evidence type="ECO:0000256" key="2">
    <source>
        <dbReference type="SAM" id="MobiDB-lite"/>
    </source>
</evidence>
<evidence type="ECO:0000313" key="4">
    <source>
        <dbReference type="EMBL" id="AKQ41524.1"/>
    </source>
</evidence>
<dbReference type="Pfam" id="PF02195">
    <property type="entry name" value="ParB_N"/>
    <property type="match status" value="1"/>
</dbReference>
<dbReference type="InterPro" id="IPR036086">
    <property type="entry name" value="ParB/Sulfiredoxin_sf"/>
</dbReference>
<dbReference type="GO" id="GO:0007059">
    <property type="term" value="P:chromosome segregation"/>
    <property type="evidence" value="ECO:0007669"/>
    <property type="project" value="TreeGrafter"/>
</dbReference>
<dbReference type="PATRIC" id="fig|1648404.4.peg.1056"/>
<dbReference type="RefSeq" id="WP_048885047.1">
    <property type="nucleotide sequence ID" value="NZ_CP011310.1"/>
</dbReference>
<dbReference type="FunFam" id="1.10.10.2830:FF:000001">
    <property type="entry name" value="Chromosome partitioning protein ParB"/>
    <property type="match status" value="1"/>
</dbReference>
<keyword evidence="5" id="KW-1185">Reference proteome</keyword>
<feature type="region of interest" description="Disordered" evidence="2">
    <location>
        <begin position="633"/>
        <end position="664"/>
    </location>
</feature>
<dbReference type="STRING" id="1648404.CP97_05065"/>
<dbReference type="Gene3D" id="1.10.10.2830">
    <property type="match status" value="1"/>
</dbReference>
<dbReference type="SMART" id="SM00470">
    <property type="entry name" value="ParB"/>
    <property type="match status" value="1"/>
</dbReference>
<accession>A0A0H4VEJ7</accession>
<sequence>MIQSIPLKKLAASPRNVRKSSDVLADLQLRADIAARGLLQNLVVRKGKRGKFEVEAGGRRLAALQALAEEGTLPMNHEVTCLVIEGEESEVREASLAENFQRLAMNPADEAQAFASIIEAGATTEDVARRFGLTVRFVEGRLRLASLAPCVFEALAEGTITLDMAKAYGAISDVERQAHVYAELQDAWYQITPDTIRRMVLDATVRGSDPRAVLVGRDAYLAAGGRIERELFDDDASESWIDVALLEDLAHKAMEEAAEKTALEHGIAWVRPTLGTYVSHDLVEGLGRLPCEPAPMTEQEVQELGELEADYDRVAAVLEDEDSDEDEVAKAELELVVIDRSMRALNDRPPVLANELKAEAGAFIVLSRDGEPTFVPQYYTETEVITDEDGAIEAVEESGGPRSKGSSLSQRLLDELAMQRRDILAIHLANDPALALDFMVFTLADADGHDWRAKKASTLVGSVASGPITGFEAKDAPASAALAEFAGSLDESWRADESDVERFARFRALTDEARSAWLGHVVSRTLVASLACEGERSVPMHEALGSLLEIETAHWWRPTAANYFDRVAKARTLEALDAAGGPELVSRYAASKKAELASAAERIFSGNFIGEPDAKERAQAWVPSIMRFTDADVPADLEEEASADDHADETVSSDGTDEIAEQAA</sequence>
<comment type="similarity">
    <text evidence="1">Belongs to the ParB family.</text>
</comment>
<dbReference type="Pfam" id="PF17762">
    <property type="entry name" value="HTH_ParB"/>
    <property type="match status" value="1"/>
</dbReference>
<dbReference type="SUPFAM" id="SSF109709">
    <property type="entry name" value="KorB DNA-binding domain-like"/>
    <property type="match status" value="1"/>
</dbReference>
<evidence type="ECO:0000259" key="3">
    <source>
        <dbReference type="SMART" id="SM00470"/>
    </source>
</evidence>
<reference evidence="5" key="2">
    <citation type="submission" date="2015-04" db="EMBL/GenBank/DDBJ databases">
        <title>The complete genome sequence of Erythrobacter sp. s21-N3.</title>
        <authorList>
            <person name="Zhuang L."/>
            <person name="Liu Y."/>
            <person name="Shao Z."/>
        </authorList>
    </citation>
    <scope>NUCLEOTIDE SEQUENCE [LARGE SCALE GENOMIC DNA]</scope>
    <source>
        <strain evidence="5">s21-N3</strain>
    </source>
</reference>
<name>A0A0H4VEJ7_9SPHN</name>
<dbReference type="InterPro" id="IPR003115">
    <property type="entry name" value="ParB_N"/>
</dbReference>
<evidence type="ECO:0000256" key="1">
    <source>
        <dbReference type="ARBA" id="ARBA00006295"/>
    </source>
</evidence>
<protein>
    <submittedName>
        <fullName evidence="4">Plasmid partitioning protein ParB</fullName>
    </submittedName>
</protein>
<dbReference type="InterPro" id="IPR041468">
    <property type="entry name" value="HTH_ParB/Spo0J"/>
</dbReference>